<organism evidence="1 2">
    <name type="scientific">Halogranum gelatinilyticum</name>
    <dbReference type="NCBI Taxonomy" id="660521"/>
    <lineage>
        <taxon>Archaea</taxon>
        <taxon>Methanobacteriati</taxon>
        <taxon>Methanobacteriota</taxon>
        <taxon>Stenosarchaea group</taxon>
        <taxon>Halobacteria</taxon>
        <taxon>Halobacteriales</taxon>
        <taxon>Haloferacaceae</taxon>
    </lineage>
</organism>
<keyword evidence="2" id="KW-1185">Reference proteome</keyword>
<accession>A0A1G9YGP9</accession>
<dbReference type="Proteomes" id="UP000199451">
    <property type="component" value="Unassembled WGS sequence"/>
</dbReference>
<reference evidence="2" key="1">
    <citation type="submission" date="2016-10" db="EMBL/GenBank/DDBJ databases">
        <authorList>
            <person name="Varghese N."/>
            <person name="Submissions S."/>
        </authorList>
    </citation>
    <scope>NUCLEOTIDE SEQUENCE [LARGE SCALE GENOMIC DNA]</scope>
    <source>
        <strain evidence="2">CGMCC 1.10119</strain>
    </source>
</reference>
<dbReference type="AlphaFoldDB" id="A0A1G9YGP9"/>
<sequence>MPYLGLIDDRKVIPPQVDDGATVTCPVCSGPMSVVQSHKRGTAFISRHFRHHDRNQNTSQRVSGQTTLADLNRPGVCPGESDEHQKMKSIAYARLEHDFPDASVELESGVENRIADVLVTFDEPQSPYGRGIAVEAQYRNHGKDIETVTEHYLERGFSVVWLEEDDFTSHDVDLSGILTVWPYALPDRVGTEGYSDVIRWLWQDKSPRVVMEIPIPADYWASFDKSGEWITVAQCRLRRRGRAWATVSRSPTGHLTFQLGKKEFGWNADSHRVTVQVERSDCAELREFVDKLQHQGFGSERPPEKERDQPWHDLSTAWLAGSPNVTAWLSASLSSDGNVVLTLGKKHPVNTETVTVQIDRTAVNKLRHLVDLLERAFELEYG</sequence>
<dbReference type="STRING" id="660521.SAMN04487949_3293"/>
<dbReference type="EMBL" id="FNHL01000005">
    <property type="protein sequence ID" value="SDN08180.1"/>
    <property type="molecule type" value="Genomic_DNA"/>
</dbReference>
<gene>
    <name evidence="1" type="ORF">SAMN04487949_3293</name>
</gene>
<evidence type="ECO:0008006" key="3">
    <source>
        <dbReference type="Google" id="ProtNLM"/>
    </source>
</evidence>
<protein>
    <recommendedName>
        <fullName evidence="3">Competence protein CoiA-like family protein</fullName>
    </recommendedName>
</protein>
<proteinExistence type="predicted"/>
<evidence type="ECO:0000313" key="2">
    <source>
        <dbReference type="Proteomes" id="UP000199451"/>
    </source>
</evidence>
<name>A0A1G9YGP9_9EURY</name>
<evidence type="ECO:0000313" key="1">
    <source>
        <dbReference type="EMBL" id="SDN08180.1"/>
    </source>
</evidence>